<dbReference type="SUPFAM" id="SSF52540">
    <property type="entry name" value="P-loop containing nucleoside triphosphate hydrolases"/>
    <property type="match status" value="1"/>
</dbReference>
<accession>A0A2N9YI42</accession>
<dbReference type="Gene3D" id="3.40.50.300">
    <property type="entry name" value="P-loop containing nucleotide triphosphate hydrolases"/>
    <property type="match status" value="1"/>
</dbReference>
<dbReference type="GO" id="GO:0005525">
    <property type="term" value="F:GTP binding"/>
    <property type="evidence" value="ECO:0007669"/>
    <property type="project" value="InterPro"/>
</dbReference>
<reference evidence="4" key="1">
    <citation type="submission" date="2016-12" db="EMBL/GenBank/DDBJ databases">
        <title>Complete Genome Sequence of Beggiatoa leptomitiformis D-401.</title>
        <authorList>
            <person name="Fomenkov A."/>
            <person name="Vincze T."/>
            <person name="Grabovich M."/>
            <person name="Anton B.P."/>
            <person name="Dubinina G."/>
            <person name="Orlova M."/>
            <person name="Belousova E."/>
            <person name="Roberts R.J."/>
        </authorList>
    </citation>
    <scope>NUCLEOTIDE SEQUENCE [LARGE SCALE GENOMIC DNA]</scope>
    <source>
        <strain evidence="4">D-401</strain>
    </source>
</reference>
<evidence type="ECO:0000313" key="3">
    <source>
        <dbReference type="EMBL" id="AUI70177.1"/>
    </source>
</evidence>
<name>A0A2N9YI42_9GAMM</name>
<sequence length="519" mass="58674">MTSFVRFLIAFGLLITPFVILLILGGLWLWEQQLLIMWLGLGAAWAGLAWWWIVHLKQEYIKKYNPETNDAVFPAYIPSNTATQALWQDILNMANTVKVEDYPIEDTNKLFMLGQRVLSKVAHHYKPDSAHPVWDIPLPHLLKIIELVSADLQKYVAENIPMSHITSLSDVFQGYQWATSLEKYYNVYRVASFTLSPVAAIIRELKGIATEKIINSVSDEVKKKLLKMYVEKVGYYSIRLYSNTLILTEPSDFISNISRKDLNLPPIIVAEPLRVLVIGQVNAGKSSLINALSNNVQAETNLLPTKQEEAVIPYQMLLADRLTLLLDTKGYDTVENAQQLAVQLTSQILNADVILLVCAANTAARSADKAILQCIHTIYQTDNSHALPPIIIALTQIDKLSPVKEWQPPYDLLNPENSKKAQMICAVIDVVKTELQDAATTIVPVNTHPDRHYNIEEGLMPAILHHLPHAQEHQYLRCVDEYKKVEQRQLLMTQTKNAGQFFVDTLSGFVKKVDAFKKK</sequence>
<evidence type="ECO:0000256" key="1">
    <source>
        <dbReference type="SAM" id="Phobius"/>
    </source>
</evidence>
<dbReference type="GO" id="GO:0005737">
    <property type="term" value="C:cytoplasm"/>
    <property type="evidence" value="ECO:0007669"/>
    <property type="project" value="TreeGrafter"/>
</dbReference>
<dbReference type="GO" id="GO:0002098">
    <property type="term" value="P:tRNA wobble uridine modification"/>
    <property type="evidence" value="ECO:0007669"/>
    <property type="project" value="TreeGrafter"/>
</dbReference>
<dbReference type="STRING" id="288004.AL038_07610"/>
<dbReference type="InterPro" id="IPR027417">
    <property type="entry name" value="P-loop_NTPase"/>
</dbReference>
<keyword evidence="1" id="KW-0812">Transmembrane</keyword>
<feature type="domain" description="G" evidence="2">
    <location>
        <begin position="274"/>
        <end position="377"/>
    </location>
</feature>
<keyword evidence="1" id="KW-1133">Transmembrane helix</keyword>
<organism evidence="3 4">
    <name type="scientific">Beggiatoa leptomitoformis</name>
    <dbReference type="NCBI Taxonomy" id="288004"/>
    <lineage>
        <taxon>Bacteria</taxon>
        <taxon>Pseudomonadati</taxon>
        <taxon>Pseudomonadota</taxon>
        <taxon>Gammaproteobacteria</taxon>
        <taxon>Thiotrichales</taxon>
        <taxon>Thiotrichaceae</taxon>
        <taxon>Beggiatoa</taxon>
    </lineage>
</organism>
<gene>
    <name evidence="3" type="ORF">BLE401_16705</name>
</gene>
<keyword evidence="4" id="KW-1185">Reference proteome</keyword>
<keyword evidence="1" id="KW-0472">Membrane</keyword>
<feature type="transmembrane region" description="Helical" evidence="1">
    <location>
        <begin position="7"/>
        <end position="29"/>
    </location>
</feature>
<dbReference type="KEGG" id="blep:AL038_07610"/>
<dbReference type="InterPro" id="IPR006073">
    <property type="entry name" value="GTP-bd"/>
</dbReference>
<proteinExistence type="predicted"/>
<dbReference type="GO" id="GO:0030488">
    <property type="term" value="P:tRNA methylation"/>
    <property type="evidence" value="ECO:0007669"/>
    <property type="project" value="TreeGrafter"/>
</dbReference>
<evidence type="ECO:0000259" key="2">
    <source>
        <dbReference type="Pfam" id="PF01926"/>
    </source>
</evidence>
<dbReference type="OrthoDB" id="238366at2"/>
<dbReference type="RefSeq" id="WP_062151286.1">
    <property type="nucleotide sequence ID" value="NZ_CP012373.2"/>
</dbReference>
<dbReference type="CDD" id="cd00882">
    <property type="entry name" value="Ras_like_GTPase"/>
    <property type="match status" value="1"/>
</dbReference>
<feature type="transmembrane region" description="Helical" evidence="1">
    <location>
        <begin position="35"/>
        <end position="54"/>
    </location>
</feature>
<protein>
    <recommendedName>
        <fullName evidence="2">G domain-containing protein</fullName>
    </recommendedName>
</protein>
<dbReference type="AlphaFoldDB" id="A0A2N9YI42"/>
<evidence type="ECO:0000313" key="4">
    <source>
        <dbReference type="Proteomes" id="UP000234271"/>
    </source>
</evidence>
<dbReference type="PANTHER" id="PTHR42714:SF2">
    <property type="entry name" value="TRNA MODIFICATION GTPASE GTPBP3, MITOCHONDRIAL"/>
    <property type="match status" value="1"/>
</dbReference>
<dbReference type="EMBL" id="CP018889">
    <property type="protein sequence ID" value="AUI70177.1"/>
    <property type="molecule type" value="Genomic_DNA"/>
</dbReference>
<dbReference type="Proteomes" id="UP000234271">
    <property type="component" value="Chromosome"/>
</dbReference>
<dbReference type="PANTHER" id="PTHR42714">
    <property type="entry name" value="TRNA MODIFICATION GTPASE GTPBP3"/>
    <property type="match status" value="1"/>
</dbReference>
<dbReference type="Pfam" id="PF01926">
    <property type="entry name" value="MMR_HSR1"/>
    <property type="match status" value="1"/>
</dbReference>